<accession>A0A7D4W1R1</accession>
<evidence type="ECO:0000313" key="1">
    <source>
        <dbReference type="EMBL" id="QKT21507.1"/>
    </source>
</evidence>
<sequence length="564" mass="62169">MESVLACVLGALLVSSSLAAVNITYSEDVVLDERAAFNRNEYKLSVFSSNKKYSNRVETYWRGEINALQRQVEINSYTSCQLEKSNARISAGVVKTEGESQARLVVTLEDAIASQWEVLVYSDEFTCSGVTCTSVYAIKQGEDLEFGFVFSLLGRSIYVFSPYIRGTSALIAVFGSINYQIGQLIPWGYVFEMSNVAACADLPSMRFVMEPSKLTDDDYNIIEAAFDTVSSSIQHECDINVQVSAELAILTMEPSAPLAQPIIENDVVIGSVDTRTCSPSSWANVKKDCSEGTQYCDSNVWFNANLHFNNLILASDKWTNMYYAFMTTDTTDMVRQHYYAYYTPIGYTGFQPQSNGDIRFVFSTFSRNTNPLASTCSPGADGGPGVSCAVAVSGISANEIFYIKVSRVGEDAVFEGQVLYGNKQYLIGKYSFDDASMVDKPSSIATGFVENFISTNHMDSCCDCPKTDAVVFAPFSTDSDGAYGQEMFVGQYGSTCSASAFNLGHTNYDFDLVFEDGQVRKLAAVHIWKGWVDTPVLLRGNTTAPGIQRVRFYAPFNSTSYDKY</sequence>
<name>A0A7D4W1R1_9VIRU</name>
<proteinExistence type="predicted"/>
<dbReference type="EMBL" id="MT496865">
    <property type="protein sequence ID" value="QKT21507.1"/>
    <property type="molecule type" value="Genomic_DNA"/>
</dbReference>
<reference evidence="1" key="1">
    <citation type="journal article" date="2021" name="Virus Evol.">
        <title>The discovery, distribution and diversity of DNA viruses associated with Drosophila melanogaster in Europe.</title>
        <authorList>
            <person name="Wallace M.A."/>
            <person name="Coffman K.A."/>
            <person name="Gilbert C."/>
            <person name="Ravindran S."/>
            <person name="Albery G.F."/>
            <person name="Abbott J."/>
            <person name="Argyridou E."/>
            <person name="Bellosta P."/>
            <person name="Betancourt A.J."/>
            <person name="Colinet H."/>
            <person name="Eric K."/>
            <person name="Glaser-Schmitt A."/>
            <person name="Grath S."/>
            <person name="Jelic M."/>
            <person name="Kankare M."/>
            <person name="Kozeretska I."/>
            <person name="Loeschcke V."/>
            <person name="Montchamp-Moreau C."/>
            <person name="Ometto L."/>
            <person name="Onder B.S."/>
            <person name="Orengo D.J."/>
            <person name="Parsch J."/>
            <person name="Pascual M."/>
            <person name="Patenkovic A."/>
            <person name="Puerma E."/>
            <person name="Ritchie M.G."/>
            <person name="Rota-Stabelli O."/>
            <person name="Schou M.F."/>
            <person name="Serga S.V."/>
            <person name="Stamenkovic-Radak M."/>
            <person name="Tanaskovic M."/>
            <person name="Veselinovic M.S."/>
            <person name="Vieira J."/>
            <person name="Vieira C.P."/>
            <person name="Kapun M."/>
            <person name="Flatt T."/>
            <person name="Gonzalez J."/>
            <person name="Staubach F."/>
            <person name="Obbard D.J."/>
        </authorList>
    </citation>
    <scope>NUCLEOTIDE SEQUENCE</scope>
    <source>
        <strain evidence="1">Vesanto_UA_Dro_16_56</strain>
    </source>
</reference>
<organism evidence="1">
    <name type="scientific">Vesanto virus</name>
    <dbReference type="NCBI Taxonomy" id="1955786"/>
    <lineage>
        <taxon>Viruses</taxon>
        <taxon>Monodnaviria</taxon>
        <taxon>Shotokuvirae</taxon>
        <taxon>Cossaviricota</taxon>
        <taxon>Mouviricetes</taxon>
        <taxon>Polivirales</taxon>
        <taxon>Bidnaviridae</taxon>
    </lineage>
</organism>
<protein>
    <submittedName>
        <fullName evidence="1">Putative DUF3472 protein</fullName>
    </submittedName>
</protein>